<evidence type="ECO:0000256" key="1">
    <source>
        <dbReference type="ARBA" id="ARBA00004613"/>
    </source>
</evidence>
<evidence type="ECO:0000259" key="7">
    <source>
        <dbReference type="Pfam" id="PF17936"/>
    </source>
</evidence>
<evidence type="ECO:0000256" key="3">
    <source>
        <dbReference type="ARBA" id="ARBA00022729"/>
    </source>
</evidence>
<feature type="signal peptide" evidence="6">
    <location>
        <begin position="1"/>
        <end position="30"/>
    </location>
</feature>
<dbReference type="EMBL" id="ATBY01000015">
    <property type="protein sequence ID" value="EPD68330.1"/>
    <property type="molecule type" value="Genomic_DNA"/>
</dbReference>
<evidence type="ECO:0000313" key="8">
    <source>
        <dbReference type="EMBL" id="EPD68330.1"/>
    </source>
</evidence>
<keyword evidence="9" id="KW-1185">Reference proteome</keyword>
<dbReference type="RefSeq" id="WP_016458256.1">
    <property type="nucleotide sequence ID" value="NZ_KE150447.1"/>
</dbReference>
<keyword evidence="4" id="KW-0106">Calcium</keyword>
<feature type="compositionally biased region" description="Polar residues" evidence="5">
    <location>
        <begin position="689"/>
        <end position="707"/>
    </location>
</feature>
<dbReference type="Pfam" id="PF17936">
    <property type="entry name" value="Big_6"/>
    <property type="match status" value="1"/>
</dbReference>
<dbReference type="Proteomes" id="UP000014408">
    <property type="component" value="Unassembled WGS sequence"/>
</dbReference>
<sequence length="735" mass="79194">MTAIRNQRGGVRRGVSIAAAALSLALVAPAIQPVQGGVAPLASAQGATTQASGDYVPANVGRVFDEGKDLRYAGLAPVSVKDETDGTDFKLQVPHWLVKDRTGFLTGGSTEDPDASKAVLRFQDKALYSQIDRISVVGENNDKQGDFVKRDPNGSEWSLDLSTVKNFPGSAGKNYSSFYKIYLNNGVEVSSLQDAGDGFAVTQYWIRQDGRIVKNSVSRALLSTDGKLPPSMPKTVFDGSKDAAAGSQNILNRPVSKFVSYDQGKNEINSIIWLPMTQNFLQASYDWAWQLEEQIDPALIPFIDSVVVYSSDRDGNLSKQDRTQFELAVDSERNVVTTTQNKQLTWGKDDADITGATDPRFKEVRNNWDNILYGTLGQSRPITIKYKLKDGALEGIQNATGGYVDFASWINADVFDKLDGGAPVDVLKNSYGYTYLSLSDTDGDGLLDSYESELGTDSSKFDTDGDGVPDGQEVLKDKTDPKNPGSYKPSTPDPEMTKIRTNDTDFKVSVPKEIFKDKNDNNVPVTSDDTKLTVALVPESAVTTDPQTGATKVDLDKAVGKTELPRTAVEKGDANITGISGVENGVKYKAVAITPNGEVAVSEKTIEGTDQPIEKTRTPEVAPVTTNDEKITVTAEKGSEVKIELPDGTVLVPKEDANKPGTFTASIPKQMKDAQIKVTAQAPDKTKSDTQTVTVTEAAQPKTTVSGTPKAVNPTADKQDTGLKVANKDKDTKVT</sequence>
<keyword evidence="3 6" id="KW-0732">Signal</keyword>
<feature type="chain" id="PRO_5004516635" description="Bacterial Ig domain-containing protein" evidence="6">
    <location>
        <begin position="31"/>
        <end position="735"/>
    </location>
</feature>
<feature type="region of interest" description="Disordered" evidence="5">
    <location>
        <begin position="679"/>
        <end position="735"/>
    </location>
</feature>
<dbReference type="InterPro" id="IPR059100">
    <property type="entry name" value="TSP3_bac"/>
</dbReference>
<dbReference type="HOGENOM" id="CLU_374111_0_0_11"/>
<evidence type="ECO:0000313" key="9">
    <source>
        <dbReference type="Proteomes" id="UP000014408"/>
    </source>
</evidence>
<comment type="caution">
    <text evidence="8">The sequence shown here is derived from an EMBL/GenBank/DDBJ whole genome shotgun (WGS) entry which is preliminary data.</text>
</comment>
<evidence type="ECO:0000256" key="6">
    <source>
        <dbReference type="SAM" id="SignalP"/>
    </source>
</evidence>
<gene>
    <name evidence="8" type="ORF">HMPREF1219_01510</name>
</gene>
<dbReference type="AlphaFoldDB" id="S2Z232"/>
<reference evidence="8 9" key="1">
    <citation type="submission" date="2013-05" db="EMBL/GenBank/DDBJ databases">
        <title>The Genome Sequence of Corynebacterium pyruviciproducens 1773O (ATCC BAA-1742).</title>
        <authorList>
            <consortium name="The Broad Institute Genomics Platform"/>
            <person name="Earl A."/>
            <person name="Ward D."/>
            <person name="Feldgarden M."/>
            <person name="Gevers D."/>
            <person name="Tong J."/>
            <person name="Walker B."/>
            <person name="Young S."/>
            <person name="Zeng Q."/>
            <person name="Gargeya S."/>
            <person name="Fitzgerald M."/>
            <person name="Haas B."/>
            <person name="Abouelleil A."/>
            <person name="Allen A.W."/>
            <person name="Alvarado L."/>
            <person name="Arachchi H.M."/>
            <person name="Berlin A.M."/>
            <person name="Chapman S.B."/>
            <person name="Gainer-Dewar J."/>
            <person name="Goldberg J."/>
            <person name="Griggs A."/>
            <person name="Gujja S."/>
            <person name="Hansen M."/>
            <person name="Howarth C."/>
            <person name="Imamovic A."/>
            <person name="Ireland A."/>
            <person name="Larimer J."/>
            <person name="McCowan C."/>
            <person name="Murphy C."/>
            <person name="Pearson M."/>
            <person name="Poon T.W."/>
            <person name="Priest M."/>
            <person name="Roberts A."/>
            <person name="Saif S."/>
            <person name="Shea T."/>
            <person name="Sisk P."/>
            <person name="Sykes S."/>
            <person name="Wortman J."/>
            <person name="Nusbaum C."/>
            <person name="Birren B."/>
        </authorList>
    </citation>
    <scope>NUCLEOTIDE SEQUENCE [LARGE SCALE GENOMIC DNA]</scope>
    <source>
        <strain evidence="8 9">ATCC BAA-1742</strain>
    </source>
</reference>
<feature type="compositionally biased region" description="Basic and acidic residues" evidence="5">
    <location>
        <begin position="717"/>
        <end position="735"/>
    </location>
</feature>
<dbReference type="STRING" id="1125779.HMPREF1219_01510"/>
<protein>
    <recommendedName>
        <fullName evidence="7">Bacterial Ig domain-containing protein</fullName>
    </recommendedName>
</protein>
<dbReference type="Pfam" id="PF18884">
    <property type="entry name" value="TSP3_bac"/>
    <property type="match status" value="2"/>
</dbReference>
<feature type="non-terminal residue" evidence="8">
    <location>
        <position position="735"/>
    </location>
</feature>
<keyword evidence="2" id="KW-0964">Secreted</keyword>
<feature type="region of interest" description="Disordered" evidence="5">
    <location>
        <begin position="449"/>
        <end position="502"/>
    </location>
</feature>
<feature type="domain" description="Bacterial Ig" evidence="7">
    <location>
        <begin position="618"/>
        <end position="696"/>
    </location>
</feature>
<proteinExistence type="predicted"/>
<dbReference type="InterPro" id="IPR041498">
    <property type="entry name" value="Big_6"/>
</dbReference>
<evidence type="ECO:0000256" key="4">
    <source>
        <dbReference type="ARBA" id="ARBA00022837"/>
    </source>
</evidence>
<evidence type="ECO:0000256" key="5">
    <source>
        <dbReference type="SAM" id="MobiDB-lite"/>
    </source>
</evidence>
<name>S2Z232_9CORY</name>
<organism evidence="8 9">
    <name type="scientific">Corynebacterium pyruviciproducens ATCC BAA-1742</name>
    <dbReference type="NCBI Taxonomy" id="1125779"/>
    <lineage>
        <taxon>Bacteria</taxon>
        <taxon>Bacillati</taxon>
        <taxon>Actinomycetota</taxon>
        <taxon>Actinomycetes</taxon>
        <taxon>Mycobacteriales</taxon>
        <taxon>Corynebacteriaceae</taxon>
        <taxon>Corynebacterium</taxon>
    </lineage>
</organism>
<evidence type="ECO:0000256" key="2">
    <source>
        <dbReference type="ARBA" id="ARBA00022525"/>
    </source>
</evidence>
<comment type="subcellular location">
    <subcellularLocation>
        <location evidence="1">Secreted</location>
    </subcellularLocation>
</comment>
<accession>S2Z232</accession>